<dbReference type="Proteomes" id="UP001066276">
    <property type="component" value="Chromosome 6"/>
</dbReference>
<reference evidence="1" key="1">
    <citation type="journal article" date="2022" name="bioRxiv">
        <title>Sequencing and chromosome-scale assembly of the giantPleurodeles waltlgenome.</title>
        <authorList>
            <person name="Brown T."/>
            <person name="Elewa A."/>
            <person name="Iarovenko S."/>
            <person name="Subramanian E."/>
            <person name="Araus A.J."/>
            <person name="Petzold A."/>
            <person name="Susuki M."/>
            <person name="Suzuki K.-i.T."/>
            <person name="Hayashi T."/>
            <person name="Toyoda A."/>
            <person name="Oliveira C."/>
            <person name="Osipova E."/>
            <person name="Leigh N.D."/>
            <person name="Simon A."/>
            <person name="Yun M.H."/>
        </authorList>
    </citation>
    <scope>NUCLEOTIDE SEQUENCE</scope>
    <source>
        <strain evidence="1">20211129_DDA</strain>
        <tissue evidence="1">Liver</tissue>
    </source>
</reference>
<keyword evidence="2" id="KW-1185">Reference proteome</keyword>
<protein>
    <submittedName>
        <fullName evidence="1">Uncharacterized protein</fullName>
    </submittedName>
</protein>
<dbReference type="EMBL" id="JANPWB010000010">
    <property type="protein sequence ID" value="KAJ1137704.1"/>
    <property type="molecule type" value="Genomic_DNA"/>
</dbReference>
<sequence>MRRPTQLQVTQEQRAEIQTAASLTESLVSDRDRVYSPDICETEELLNKGLPWTSLHGVPWEVDPDSLWTYLEGMLLVTVSEHNREELEARLDKQEVGIAISAQASG</sequence>
<evidence type="ECO:0000313" key="1">
    <source>
        <dbReference type="EMBL" id="KAJ1137704.1"/>
    </source>
</evidence>
<evidence type="ECO:0000313" key="2">
    <source>
        <dbReference type="Proteomes" id="UP001066276"/>
    </source>
</evidence>
<name>A0AAV7QF45_PLEWA</name>
<dbReference type="AlphaFoldDB" id="A0AAV7QF45"/>
<proteinExistence type="predicted"/>
<accession>A0AAV7QF45</accession>
<gene>
    <name evidence="1" type="ORF">NDU88_004102</name>
</gene>
<comment type="caution">
    <text evidence="1">The sequence shown here is derived from an EMBL/GenBank/DDBJ whole genome shotgun (WGS) entry which is preliminary data.</text>
</comment>
<organism evidence="1 2">
    <name type="scientific">Pleurodeles waltl</name>
    <name type="common">Iberian ribbed newt</name>
    <dbReference type="NCBI Taxonomy" id="8319"/>
    <lineage>
        <taxon>Eukaryota</taxon>
        <taxon>Metazoa</taxon>
        <taxon>Chordata</taxon>
        <taxon>Craniata</taxon>
        <taxon>Vertebrata</taxon>
        <taxon>Euteleostomi</taxon>
        <taxon>Amphibia</taxon>
        <taxon>Batrachia</taxon>
        <taxon>Caudata</taxon>
        <taxon>Salamandroidea</taxon>
        <taxon>Salamandridae</taxon>
        <taxon>Pleurodelinae</taxon>
        <taxon>Pleurodeles</taxon>
    </lineage>
</organism>